<evidence type="ECO:0000313" key="2">
    <source>
        <dbReference type="EMBL" id="TNM95205.1"/>
    </source>
</evidence>
<dbReference type="PANTHER" id="PTHR12381:SF11">
    <property type="entry name" value="HETEROGENEOUS NUCLEAR RIBONUCLEOPROTEIN U"/>
    <property type="match status" value="1"/>
</dbReference>
<organism evidence="2 3">
    <name type="scientific">Takifugu bimaculatus</name>
    <dbReference type="NCBI Taxonomy" id="433685"/>
    <lineage>
        <taxon>Eukaryota</taxon>
        <taxon>Metazoa</taxon>
        <taxon>Chordata</taxon>
        <taxon>Craniata</taxon>
        <taxon>Vertebrata</taxon>
        <taxon>Euteleostomi</taxon>
        <taxon>Actinopterygii</taxon>
        <taxon>Neopterygii</taxon>
        <taxon>Teleostei</taxon>
        <taxon>Neoteleostei</taxon>
        <taxon>Acanthomorphata</taxon>
        <taxon>Eupercaria</taxon>
        <taxon>Tetraodontiformes</taxon>
        <taxon>Tetradontoidea</taxon>
        <taxon>Tetraodontidae</taxon>
        <taxon>Takifugu</taxon>
    </lineage>
</organism>
<dbReference type="InterPro" id="IPR027417">
    <property type="entry name" value="P-loop_NTPase"/>
</dbReference>
<comment type="caution">
    <text evidence="2">The sequence shown here is derived from an EMBL/GenBank/DDBJ whole genome shotgun (WGS) entry which is preliminary data.</text>
</comment>
<reference evidence="2 3" key="1">
    <citation type="submission" date="2019-04" db="EMBL/GenBank/DDBJ databases">
        <title>The sequence and de novo assembly of Takifugu bimaculatus genome using PacBio and Hi-C technologies.</title>
        <authorList>
            <person name="Xu P."/>
            <person name="Liu B."/>
            <person name="Zhou Z."/>
        </authorList>
    </citation>
    <scope>NUCLEOTIDE SEQUENCE [LARGE SCALE GENOMIC DNA]</scope>
    <source>
        <strain evidence="2">TB-2018</strain>
        <tissue evidence="2">Muscle</tissue>
    </source>
</reference>
<feature type="compositionally biased region" description="Basic and acidic residues" evidence="1">
    <location>
        <begin position="168"/>
        <end position="182"/>
    </location>
</feature>
<protein>
    <submittedName>
        <fullName evidence="2">Uncharacterized protein</fullName>
    </submittedName>
</protein>
<dbReference type="GO" id="GO:0045944">
    <property type="term" value="P:positive regulation of transcription by RNA polymerase II"/>
    <property type="evidence" value="ECO:0007669"/>
    <property type="project" value="TreeGrafter"/>
</dbReference>
<feature type="compositionally biased region" description="Low complexity" evidence="1">
    <location>
        <begin position="297"/>
        <end position="322"/>
    </location>
</feature>
<dbReference type="Pfam" id="PF13671">
    <property type="entry name" value="AAA_33"/>
    <property type="match status" value="1"/>
</dbReference>
<dbReference type="PANTHER" id="PTHR12381">
    <property type="entry name" value="HETEROGENEOUS NUCLEAR RIBONUCLEOPROTEIN U FAMILY MEMBER"/>
    <property type="match status" value="1"/>
</dbReference>
<evidence type="ECO:0000256" key="1">
    <source>
        <dbReference type="SAM" id="MobiDB-lite"/>
    </source>
</evidence>
<dbReference type="Proteomes" id="UP000516260">
    <property type="component" value="Chromosome 19"/>
</dbReference>
<dbReference type="SUPFAM" id="SSF52540">
    <property type="entry name" value="P-loop containing nucleoside triphosphate hydrolases"/>
    <property type="match status" value="1"/>
</dbReference>
<dbReference type="AlphaFoldDB" id="A0A4Z2BSJ0"/>
<gene>
    <name evidence="2" type="ORF">fugu_017964</name>
</gene>
<dbReference type="EMBL" id="SWLE01000011">
    <property type="protein sequence ID" value="TNM95205.1"/>
    <property type="molecule type" value="Genomic_DNA"/>
</dbReference>
<dbReference type="Gene3D" id="3.40.50.300">
    <property type="entry name" value="P-loop containing nucleotide triphosphate hydrolases"/>
    <property type="match status" value="1"/>
</dbReference>
<keyword evidence="3" id="KW-1185">Reference proteome</keyword>
<feature type="compositionally biased region" description="Gly residues" evidence="1">
    <location>
        <begin position="251"/>
        <end position="288"/>
    </location>
</feature>
<dbReference type="GO" id="GO:0000380">
    <property type="term" value="P:alternative mRNA splicing, via spliceosome"/>
    <property type="evidence" value="ECO:0007669"/>
    <property type="project" value="TreeGrafter"/>
</dbReference>
<dbReference type="GO" id="GO:0005634">
    <property type="term" value="C:nucleus"/>
    <property type="evidence" value="ECO:0007669"/>
    <property type="project" value="TreeGrafter"/>
</dbReference>
<accession>A0A4Z2BSJ0</accession>
<evidence type="ECO:0000313" key="3">
    <source>
        <dbReference type="Proteomes" id="UP000516260"/>
    </source>
</evidence>
<feature type="region of interest" description="Disordered" evidence="1">
    <location>
        <begin position="168"/>
        <end position="332"/>
    </location>
</feature>
<feature type="compositionally biased region" description="Gly residues" evidence="1">
    <location>
        <begin position="194"/>
        <end position="216"/>
    </location>
</feature>
<proteinExistence type="predicted"/>
<dbReference type="GO" id="GO:1990904">
    <property type="term" value="C:ribonucleoprotein complex"/>
    <property type="evidence" value="ECO:0007669"/>
    <property type="project" value="TreeGrafter"/>
</dbReference>
<dbReference type="FunFam" id="3.40.50.300:FF:000376">
    <property type="entry name" value="Putative heterogeneous nuclear ribonucleoprotein U"/>
    <property type="match status" value="1"/>
</dbReference>
<sequence>MVGLPGSGKTTWVKNHVQENPGKYYILSSDTIVDKMMINSLKRQSKDITKLTTISQRAPLFLGKFIEIAARKKRNYILDHTNVSAPGQKRKMCLFAGFQRKAVVVCPSEEDYKQRVQQKVETDGKEVPEHAILKMKGFYALPEEGESFIEIIYAELQKEEASKLLEQYREESKTALPAEKKPNQGSTMPKRGSGQRGGGRGGKNQFGRGSGPGHRGGLPWRLPEQRQLQRRGGYPGRGNFNRGHMPILGGSPRGGPMRGNMGPRGGHMNRGGPGHRGNMNRGGGGQMNRGGHRGHPGQYNQRGGNRGNYGNKNGNFNNRNSGNFGGNRNGMDKAQAFNQSWQQGFWNQKPWSQQYQPGYY</sequence>
<dbReference type="GO" id="GO:0003723">
    <property type="term" value="F:RNA binding"/>
    <property type="evidence" value="ECO:0007669"/>
    <property type="project" value="TreeGrafter"/>
</dbReference>
<name>A0A4Z2BSJ0_9TELE</name>
<dbReference type="GO" id="GO:1990841">
    <property type="term" value="F:promoter-specific chromatin binding"/>
    <property type="evidence" value="ECO:0007669"/>
    <property type="project" value="TreeGrafter"/>
</dbReference>